<reference evidence="2" key="1">
    <citation type="submission" date="2021-01" db="EMBL/GenBank/DDBJ databases">
        <authorList>
            <person name="Kaushik A."/>
        </authorList>
    </citation>
    <scope>NUCLEOTIDE SEQUENCE</scope>
    <source>
        <strain evidence="2">AG2-2IIIB</strain>
    </source>
</reference>
<proteinExistence type="predicted"/>
<dbReference type="Pfam" id="PF25534">
    <property type="entry name" value="DUF7918"/>
    <property type="match status" value="1"/>
</dbReference>
<comment type="caution">
    <text evidence="2">The sequence shown here is derived from an EMBL/GenBank/DDBJ whole genome shotgun (WGS) entry which is preliminary data.</text>
</comment>
<gene>
    <name evidence="2" type="ORF">RDB_LOCUS51558</name>
</gene>
<evidence type="ECO:0000313" key="2">
    <source>
        <dbReference type="EMBL" id="CAE6418790.1"/>
    </source>
</evidence>
<dbReference type="InterPro" id="IPR057678">
    <property type="entry name" value="DUF7918"/>
</dbReference>
<evidence type="ECO:0000313" key="3">
    <source>
        <dbReference type="Proteomes" id="UP000663843"/>
    </source>
</evidence>
<name>A0A8H2X956_9AGAM</name>
<dbReference type="AlphaFoldDB" id="A0A8H2X956"/>
<dbReference type="EMBL" id="CAJMWT010001761">
    <property type="protein sequence ID" value="CAE6418790.1"/>
    <property type="molecule type" value="Genomic_DNA"/>
</dbReference>
<dbReference type="Proteomes" id="UP000663843">
    <property type="component" value="Unassembled WGS sequence"/>
</dbReference>
<sequence>MWKVLNLPRPDLDLFVYPYLDGVRMCGCSWTNEQATTGGIGELGHHPTGPSSFRLYEFGKRKMTDREDTFQTGRPRALIEELNTIKVRFAWGHQEAVAERAGFFHDPNEVAPILETESKLIQGLSDSVWLSQSNKSSGHSYTFCDFRRPEDEAQLKSTTFVFRYASRDWLQAQDIVARPPRVVKTYNPRIIPKRRRSITPDVIIVNTTEAQDDSNDDIIFLKHVVSSTAQKSNY</sequence>
<accession>A0A8H2X956</accession>
<feature type="domain" description="DUF7918" evidence="1">
    <location>
        <begin position="13"/>
        <end position="178"/>
    </location>
</feature>
<evidence type="ECO:0000259" key="1">
    <source>
        <dbReference type="Pfam" id="PF25534"/>
    </source>
</evidence>
<organism evidence="2 3">
    <name type="scientific">Rhizoctonia solani</name>
    <dbReference type="NCBI Taxonomy" id="456999"/>
    <lineage>
        <taxon>Eukaryota</taxon>
        <taxon>Fungi</taxon>
        <taxon>Dikarya</taxon>
        <taxon>Basidiomycota</taxon>
        <taxon>Agaricomycotina</taxon>
        <taxon>Agaricomycetes</taxon>
        <taxon>Cantharellales</taxon>
        <taxon>Ceratobasidiaceae</taxon>
        <taxon>Rhizoctonia</taxon>
    </lineage>
</organism>
<protein>
    <recommendedName>
        <fullName evidence="1">DUF7918 domain-containing protein</fullName>
    </recommendedName>
</protein>